<evidence type="ECO:0000259" key="4">
    <source>
        <dbReference type="Pfam" id="PF22384"/>
    </source>
</evidence>
<dbReference type="KEGG" id="cten:18246345"/>
<dbReference type="RefSeq" id="XP_006683988.1">
    <property type="nucleotide sequence ID" value="XM_006683925.1"/>
</dbReference>
<name>G3AXA3_CANTC</name>
<evidence type="ECO:0000256" key="2">
    <source>
        <dbReference type="ARBA" id="ARBA00010742"/>
    </source>
</evidence>
<dbReference type="AlphaFoldDB" id="G3AXA3"/>
<protein>
    <submittedName>
        <fullName evidence="5">Periplasmic binding protein-like II</fullName>
    </submittedName>
</protein>
<dbReference type="Proteomes" id="UP000000707">
    <property type="component" value="Unassembled WGS sequence"/>
</dbReference>
<evidence type="ECO:0000313" key="7">
    <source>
        <dbReference type="Proteomes" id="UP000000707"/>
    </source>
</evidence>
<proteinExistence type="inferred from homology"/>
<dbReference type="GO" id="GO:0042597">
    <property type="term" value="C:periplasmic space"/>
    <property type="evidence" value="ECO:0007669"/>
    <property type="project" value="UniProtKB-SubCell"/>
</dbReference>
<dbReference type="InterPro" id="IPR054364">
    <property type="entry name" value="Ca3427-like_PBP2"/>
</dbReference>
<evidence type="ECO:0000256" key="3">
    <source>
        <dbReference type="ARBA" id="ARBA00022729"/>
    </source>
</evidence>
<sequence length="307" mass="34306">MPATLRVAYVPEHFSTPLFLAQEQGFYGNITIQFVPVIEGSGRLIKMLNTKEVDIAIGLTEAFISDIAKGNEEYKLIGTYVESPLCWAVSTGYDRSDITQLSDLQGKRIGVSRIGSGSYIMSFVLGLQEKFASPFFSDHPVLSNFKNLRDSVNLKFGSAGDGELSDSDAFMWEHFTSKKYYDTKEIKKIGEIYTPWPSWVVNCNSKLLEAEKPAIKQFLTGVRKGIEYFWAHQDEATTHIATHLDYSKADAEKWIETVKFNNSVGDEPINRKTVVDNTAKVLQTAGVLTDSDDVITQRLSQGVVFSL</sequence>
<dbReference type="OrthoDB" id="1363at2759"/>
<accession>G3AXA3</accession>
<gene>
    <name evidence="6" type="ORF">CANTEDRAFT_112072</name>
</gene>
<dbReference type="HOGENOM" id="CLU_061316_1_0_1"/>
<comment type="similarity">
    <text evidence="2">Belongs to the bacterial solute-binding protein SsuA/TauA family.</text>
</comment>
<keyword evidence="3" id="KW-0732">Signal</keyword>
<dbReference type="CDD" id="cd13637">
    <property type="entry name" value="PBP2_Ca3427_like"/>
    <property type="match status" value="1"/>
</dbReference>
<dbReference type="EMBL" id="GL996510">
    <property type="protein sequence ID" value="EGV66729.1"/>
    <property type="molecule type" value="Genomic_DNA"/>
</dbReference>
<evidence type="ECO:0000313" key="6">
    <source>
        <dbReference type="EMBL" id="EGV66730.1"/>
    </source>
</evidence>
<organism evidence="7">
    <name type="scientific">Candida tenuis (strain ATCC 10573 / BCRC 21748 / CBS 615 / JCM 9827 / NBRC 10315 / NRRL Y-1498 / VKM Y-70)</name>
    <name type="common">Yeast</name>
    <name type="synonym">Yamadazyma tenuis</name>
    <dbReference type="NCBI Taxonomy" id="590646"/>
    <lineage>
        <taxon>Eukaryota</taxon>
        <taxon>Fungi</taxon>
        <taxon>Dikarya</taxon>
        <taxon>Ascomycota</taxon>
        <taxon>Saccharomycotina</taxon>
        <taxon>Pichiomycetes</taxon>
        <taxon>Debaryomycetaceae</taxon>
        <taxon>Yamadazyma</taxon>
    </lineage>
</organism>
<evidence type="ECO:0000313" key="5">
    <source>
        <dbReference type="EMBL" id="EGV66729.1"/>
    </source>
</evidence>
<dbReference type="SUPFAM" id="SSF53850">
    <property type="entry name" value="Periplasmic binding protein-like II"/>
    <property type="match status" value="1"/>
</dbReference>
<feature type="domain" description="Ca3427-like PBP 2" evidence="4">
    <location>
        <begin position="87"/>
        <end position="192"/>
    </location>
</feature>
<dbReference type="GeneID" id="18246345"/>
<comment type="subcellular location">
    <subcellularLocation>
        <location evidence="1">Periplasm</location>
    </subcellularLocation>
</comment>
<dbReference type="eggNOG" id="ENOG502QRHZ">
    <property type="taxonomic scope" value="Eukaryota"/>
</dbReference>
<dbReference type="Pfam" id="PF22384">
    <property type="entry name" value="PBP2_Ca3427_like"/>
    <property type="match status" value="1"/>
</dbReference>
<dbReference type="Gene3D" id="3.40.190.10">
    <property type="entry name" value="Periplasmic binding protein-like II"/>
    <property type="match status" value="2"/>
</dbReference>
<dbReference type="PANTHER" id="PTHR30024:SF47">
    <property type="entry name" value="TAURINE-BINDING PERIPLASMIC PROTEIN"/>
    <property type="match status" value="1"/>
</dbReference>
<evidence type="ECO:0000256" key="1">
    <source>
        <dbReference type="ARBA" id="ARBA00004418"/>
    </source>
</evidence>
<reference evidence="6 7" key="1">
    <citation type="journal article" date="2011" name="Proc. Natl. Acad. Sci. U.S.A.">
        <title>Comparative genomics of xylose-fermenting fungi for enhanced biofuel production.</title>
        <authorList>
            <person name="Wohlbach D.J."/>
            <person name="Kuo A."/>
            <person name="Sato T.K."/>
            <person name="Potts K.M."/>
            <person name="Salamov A.A."/>
            <person name="LaButti K.M."/>
            <person name="Sun H."/>
            <person name="Clum A."/>
            <person name="Pangilinan J.L."/>
            <person name="Lindquist E.A."/>
            <person name="Lucas S."/>
            <person name="Lapidus A."/>
            <person name="Jin M."/>
            <person name="Gunawan C."/>
            <person name="Balan V."/>
            <person name="Dale B.E."/>
            <person name="Jeffries T.W."/>
            <person name="Zinkel R."/>
            <person name="Barry K.W."/>
            <person name="Grigoriev I.V."/>
            <person name="Gasch A.P."/>
        </authorList>
    </citation>
    <scope>NUCLEOTIDE SEQUENCE [LARGE SCALE GENOMIC DNA]</scope>
    <source>
        <strain evidence="6">ATCC 10573</strain>
        <strain evidence="7">ATCC 10573 / BCRC 21748 / CBS 615 / JCM 9827 / NBRC 10315 / NRRL Y-1498 / VKM Y-70</strain>
    </source>
</reference>
<dbReference type="PANTHER" id="PTHR30024">
    <property type="entry name" value="ALIPHATIC SULFONATES-BINDING PROTEIN-RELATED"/>
    <property type="match status" value="1"/>
</dbReference>
<dbReference type="EMBL" id="GL996510">
    <property type="protein sequence ID" value="EGV66730.1"/>
    <property type="molecule type" value="Genomic_DNA"/>
</dbReference>
<keyword evidence="7" id="KW-1185">Reference proteome</keyword>